<name>A0A0A9E0Y7_ARUDO</name>
<reference evidence="1" key="1">
    <citation type="submission" date="2014-09" db="EMBL/GenBank/DDBJ databases">
        <authorList>
            <person name="Magalhaes I.L.F."/>
            <person name="Oliveira U."/>
            <person name="Santos F.R."/>
            <person name="Vidigal T.H.D.A."/>
            <person name="Brescovit A.D."/>
            <person name="Santos A.J."/>
        </authorList>
    </citation>
    <scope>NUCLEOTIDE SEQUENCE</scope>
    <source>
        <tissue evidence="1">Shoot tissue taken approximately 20 cm above the soil surface</tissue>
    </source>
</reference>
<reference evidence="1" key="2">
    <citation type="journal article" date="2015" name="Data Brief">
        <title>Shoot transcriptome of the giant reed, Arundo donax.</title>
        <authorList>
            <person name="Barrero R.A."/>
            <person name="Guerrero F.D."/>
            <person name="Moolhuijzen P."/>
            <person name="Goolsby J.A."/>
            <person name="Tidwell J."/>
            <person name="Bellgard S.E."/>
            <person name="Bellgard M.I."/>
        </authorList>
    </citation>
    <scope>NUCLEOTIDE SEQUENCE</scope>
    <source>
        <tissue evidence="1">Shoot tissue taken approximately 20 cm above the soil surface</tissue>
    </source>
</reference>
<organism evidence="1">
    <name type="scientific">Arundo donax</name>
    <name type="common">Giant reed</name>
    <name type="synonym">Donax arundinaceus</name>
    <dbReference type="NCBI Taxonomy" id="35708"/>
    <lineage>
        <taxon>Eukaryota</taxon>
        <taxon>Viridiplantae</taxon>
        <taxon>Streptophyta</taxon>
        <taxon>Embryophyta</taxon>
        <taxon>Tracheophyta</taxon>
        <taxon>Spermatophyta</taxon>
        <taxon>Magnoliopsida</taxon>
        <taxon>Liliopsida</taxon>
        <taxon>Poales</taxon>
        <taxon>Poaceae</taxon>
        <taxon>PACMAD clade</taxon>
        <taxon>Arundinoideae</taxon>
        <taxon>Arundineae</taxon>
        <taxon>Arundo</taxon>
    </lineage>
</organism>
<protein>
    <submittedName>
        <fullName evidence="1">Uncharacterized protein</fullName>
    </submittedName>
</protein>
<evidence type="ECO:0000313" key="1">
    <source>
        <dbReference type="EMBL" id="JAD93686.1"/>
    </source>
</evidence>
<proteinExistence type="predicted"/>
<sequence>MLTFSKCCNKAYQTSGRSSPVAGGIHFPELYTFSPTFHPGTSFMILASSSRYFFHSLTNLSSSSAWSIGNIALRAAIFSSLSARRTLFPWPTWYMPHAKAPKAVRKMAVALGPEVGIRRAYRTGANPPGGGPSCTTGISLTLAIPGLFRTMASVILAPRSGRRAARLQIWSSPGDQALGLGERLLLGLGG</sequence>
<dbReference type="AlphaFoldDB" id="A0A0A9E0Y7"/>
<dbReference type="EMBL" id="GBRH01204209">
    <property type="protein sequence ID" value="JAD93686.1"/>
    <property type="molecule type" value="Transcribed_RNA"/>
</dbReference>
<accession>A0A0A9E0Y7</accession>